<accession>A0A949N9H9</accession>
<proteinExistence type="predicted"/>
<protein>
    <submittedName>
        <fullName evidence="2">DUF2752 domain-containing protein</fullName>
    </submittedName>
</protein>
<reference evidence="2" key="1">
    <citation type="submission" date="2021-06" db="EMBL/GenBank/DDBJ databases">
        <title>Sequencing of actinobacteria type strains.</title>
        <authorList>
            <person name="Nguyen G.-S."/>
            <person name="Wentzel A."/>
        </authorList>
    </citation>
    <scope>NUCLEOTIDE SEQUENCE</scope>
    <source>
        <strain evidence="2">P38-E01</strain>
    </source>
</reference>
<name>A0A949N9H9_9ACTN</name>
<dbReference type="RefSeq" id="WP_211038966.1">
    <property type="nucleotide sequence ID" value="NZ_JAELVF020000001.1"/>
</dbReference>
<keyword evidence="1" id="KW-0472">Membrane</keyword>
<dbReference type="AlphaFoldDB" id="A0A949N9H9"/>
<keyword evidence="1" id="KW-1133">Transmembrane helix</keyword>
<sequence>MITSRLPALGVLGCVLLALGYVGAVDPHEPGHYPLCPVLRYSGLLCPGCGGLRSVHALVHGDLTAAFAANAFVVVVLLAAAGGWAAWFARPAFRPRVPLTLVWSAGAVLLVFTVLRNLPPGAALAP</sequence>
<comment type="caution">
    <text evidence="2">The sequence shown here is derived from an EMBL/GenBank/DDBJ whole genome shotgun (WGS) entry which is preliminary data.</text>
</comment>
<keyword evidence="1" id="KW-0812">Transmembrane</keyword>
<evidence type="ECO:0000313" key="2">
    <source>
        <dbReference type="EMBL" id="MBU7599601.1"/>
    </source>
</evidence>
<feature type="transmembrane region" description="Helical" evidence="1">
    <location>
        <begin position="99"/>
        <end position="118"/>
    </location>
</feature>
<dbReference type="EMBL" id="JAELVF020000001">
    <property type="protein sequence ID" value="MBU7599601.1"/>
    <property type="molecule type" value="Genomic_DNA"/>
</dbReference>
<dbReference type="Pfam" id="PF10825">
    <property type="entry name" value="DUF2752"/>
    <property type="match status" value="1"/>
</dbReference>
<evidence type="ECO:0000256" key="1">
    <source>
        <dbReference type="SAM" id="Phobius"/>
    </source>
</evidence>
<keyword evidence="3" id="KW-1185">Reference proteome</keyword>
<gene>
    <name evidence="2" type="ORF">JGS22_018735</name>
</gene>
<evidence type="ECO:0000313" key="3">
    <source>
        <dbReference type="Proteomes" id="UP000694501"/>
    </source>
</evidence>
<feature type="transmembrane region" description="Helical" evidence="1">
    <location>
        <begin position="63"/>
        <end position="87"/>
    </location>
</feature>
<organism evidence="2 3">
    <name type="scientific">Streptomyces tardus</name>
    <dbReference type="NCBI Taxonomy" id="2780544"/>
    <lineage>
        <taxon>Bacteria</taxon>
        <taxon>Bacillati</taxon>
        <taxon>Actinomycetota</taxon>
        <taxon>Actinomycetes</taxon>
        <taxon>Kitasatosporales</taxon>
        <taxon>Streptomycetaceae</taxon>
        <taxon>Streptomyces</taxon>
    </lineage>
</organism>
<dbReference type="InterPro" id="IPR021215">
    <property type="entry name" value="DUF2752"/>
</dbReference>
<dbReference type="Proteomes" id="UP000694501">
    <property type="component" value="Unassembled WGS sequence"/>
</dbReference>